<reference evidence="12" key="1">
    <citation type="submission" date="2025-08" db="UniProtKB">
        <authorList>
            <consortium name="RefSeq"/>
        </authorList>
    </citation>
    <scope>IDENTIFICATION</scope>
    <source>
        <tissue evidence="12">Sperm</tissue>
    </source>
</reference>
<feature type="domain" description="VHS" evidence="10">
    <location>
        <begin position="17"/>
        <end position="144"/>
    </location>
</feature>
<comment type="similarity">
    <text evidence="2">Belongs to the STAM family.</text>
</comment>
<name>A0AAJ7T883_PETMA</name>
<keyword evidence="5" id="KW-0967">Endosome</keyword>
<dbReference type="PRINTS" id="PR00499">
    <property type="entry name" value="P67PHOX"/>
</dbReference>
<dbReference type="PROSITE" id="PS50179">
    <property type="entry name" value="VHS"/>
    <property type="match status" value="1"/>
</dbReference>
<evidence type="ECO:0000256" key="6">
    <source>
        <dbReference type="ARBA" id="ARBA00022927"/>
    </source>
</evidence>
<evidence type="ECO:0000256" key="1">
    <source>
        <dbReference type="ARBA" id="ARBA00004177"/>
    </source>
</evidence>
<dbReference type="SUPFAM" id="SSF50044">
    <property type="entry name" value="SH3-domain"/>
    <property type="match status" value="1"/>
</dbReference>
<keyword evidence="6" id="KW-0653">Protein transport</keyword>
<protein>
    <submittedName>
        <fullName evidence="12">Signal transducing adapter molecule 1-like</fullName>
    </submittedName>
</protein>
<feature type="region of interest" description="Disordered" evidence="8">
    <location>
        <begin position="193"/>
        <end position="214"/>
    </location>
</feature>
<feature type="compositionally biased region" description="Polar residues" evidence="8">
    <location>
        <begin position="516"/>
        <end position="529"/>
    </location>
</feature>
<keyword evidence="11" id="KW-1185">Reference proteome</keyword>
<evidence type="ECO:0000259" key="10">
    <source>
        <dbReference type="PROSITE" id="PS50179"/>
    </source>
</evidence>
<feature type="region of interest" description="Disordered" evidence="8">
    <location>
        <begin position="1"/>
        <end position="23"/>
    </location>
</feature>
<dbReference type="Gene3D" id="1.25.40.90">
    <property type="match status" value="1"/>
</dbReference>
<dbReference type="InterPro" id="IPR008942">
    <property type="entry name" value="ENTH_VHS"/>
</dbReference>
<feature type="compositionally biased region" description="Polar residues" evidence="8">
    <location>
        <begin position="416"/>
        <end position="425"/>
    </location>
</feature>
<dbReference type="InterPro" id="IPR035657">
    <property type="entry name" value="STAM1_SH3"/>
</dbReference>
<dbReference type="PROSITE" id="PS50002">
    <property type="entry name" value="SH3"/>
    <property type="match status" value="1"/>
</dbReference>
<proteinExistence type="inferred from homology"/>
<evidence type="ECO:0000313" key="12">
    <source>
        <dbReference type="RefSeq" id="XP_032813009.1"/>
    </source>
</evidence>
<dbReference type="Pfam" id="PF00018">
    <property type="entry name" value="SH3_1"/>
    <property type="match status" value="1"/>
</dbReference>
<comment type="subcellular location">
    <subcellularLocation>
        <location evidence="1">Endosome</location>
    </subcellularLocation>
</comment>
<dbReference type="Gene3D" id="1.20.5.1940">
    <property type="match status" value="1"/>
</dbReference>
<dbReference type="FunFam" id="2.30.30.40:FF:000072">
    <property type="entry name" value="Unconventional Myosin IB"/>
    <property type="match status" value="1"/>
</dbReference>
<dbReference type="Proteomes" id="UP001318040">
    <property type="component" value="Chromosome 19"/>
</dbReference>
<dbReference type="PRINTS" id="PR00452">
    <property type="entry name" value="SH3DOMAIN"/>
</dbReference>
<dbReference type="Gene3D" id="2.30.30.40">
    <property type="entry name" value="SH3 Domains"/>
    <property type="match status" value="1"/>
</dbReference>
<feature type="compositionally biased region" description="Low complexity" evidence="8">
    <location>
        <begin position="193"/>
        <end position="212"/>
    </location>
</feature>
<dbReference type="GO" id="GO:0043130">
    <property type="term" value="F:ubiquitin binding"/>
    <property type="evidence" value="ECO:0007669"/>
    <property type="project" value="InterPro"/>
</dbReference>
<evidence type="ECO:0000313" key="11">
    <source>
        <dbReference type="Proteomes" id="UP001318040"/>
    </source>
</evidence>
<dbReference type="KEGG" id="pmrn:116943855"/>
<feature type="region of interest" description="Disordered" evidence="8">
    <location>
        <begin position="496"/>
        <end position="529"/>
    </location>
</feature>
<evidence type="ECO:0000256" key="7">
    <source>
        <dbReference type="PROSITE-ProRule" id="PRU00192"/>
    </source>
</evidence>
<dbReference type="GO" id="GO:0035091">
    <property type="term" value="F:phosphatidylinositol binding"/>
    <property type="evidence" value="ECO:0007669"/>
    <property type="project" value="InterPro"/>
</dbReference>
<dbReference type="GO" id="GO:0043328">
    <property type="term" value="P:protein transport to vacuole involved in ubiquitin-dependent protein catabolic process via the multivesicular body sorting pathway"/>
    <property type="evidence" value="ECO:0007669"/>
    <property type="project" value="TreeGrafter"/>
</dbReference>
<dbReference type="InterPro" id="IPR050670">
    <property type="entry name" value="STAM"/>
</dbReference>
<dbReference type="GeneID" id="116943855"/>
<dbReference type="InterPro" id="IPR002014">
    <property type="entry name" value="VHS_dom"/>
</dbReference>
<feature type="region of interest" description="Disordered" evidence="8">
    <location>
        <begin position="416"/>
        <end position="480"/>
    </location>
</feature>
<dbReference type="FunFam" id="1.25.40.90:FF:000009">
    <property type="entry name" value="Putative signal transducing adapter molecule 1"/>
    <property type="match status" value="1"/>
</dbReference>
<evidence type="ECO:0000256" key="2">
    <source>
        <dbReference type="ARBA" id="ARBA00009666"/>
    </source>
</evidence>
<evidence type="ECO:0000256" key="4">
    <source>
        <dbReference type="ARBA" id="ARBA00022448"/>
    </source>
</evidence>
<evidence type="ECO:0000256" key="8">
    <source>
        <dbReference type="SAM" id="MobiDB-lite"/>
    </source>
</evidence>
<dbReference type="Pfam" id="PF00790">
    <property type="entry name" value="VHS"/>
    <property type="match status" value="1"/>
</dbReference>
<organism evidence="11 12">
    <name type="scientific">Petromyzon marinus</name>
    <name type="common">Sea lamprey</name>
    <dbReference type="NCBI Taxonomy" id="7757"/>
    <lineage>
        <taxon>Eukaryota</taxon>
        <taxon>Metazoa</taxon>
        <taxon>Chordata</taxon>
        <taxon>Craniata</taxon>
        <taxon>Vertebrata</taxon>
        <taxon>Cyclostomata</taxon>
        <taxon>Hyperoartia</taxon>
        <taxon>Petromyzontiformes</taxon>
        <taxon>Petromyzontidae</taxon>
        <taxon>Petromyzon</taxon>
    </lineage>
</organism>
<dbReference type="GO" id="GO:0033565">
    <property type="term" value="C:ESCRT-0 complex"/>
    <property type="evidence" value="ECO:0007669"/>
    <property type="project" value="UniProtKB-ARBA"/>
</dbReference>
<evidence type="ECO:0000256" key="3">
    <source>
        <dbReference type="ARBA" id="ARBA00022443"/>
    </source>
</evidence>
<keyword evidence="3 7" id="KW-0728">SH3 domain</keyword>
<dbReference type="SUPFAM" id="SSF48464">
    <property type="entry name" value="ENTH/VHS domain"/>
    <property type="match status" value="1"/>
</dbReference>
<sequence>MPLFSPTNPFDGDVERATSESNSTEDWSLITDICNQVEASPNGSKDCLMAIMKRVQHKVPLVAMHSLTLLEACVSSCGKPFQVQICSKEFADEVTKVLEKAHPKVCDRLKAMLVEWWEKFKNDSQMCLLFFIIKNLKDKEIEFPALGSKEMEAAKAGFGSPAKEPSKGVVRSKEEDDLAKAIELSIKEQKQYPSLSGVGGSSSTTSSVGPSLASPPSLYPQAVMTSIPLGAPSGVVRKVRALYDFEAAEDNELTFRAGEILTVLDDSDANWWKGETESGLGLFPSNFVTADLTAEPESVRRYEIRDEPEEVPTAEPDPEPLAINEERMDQVLHMLQSLDPKDDRPESAELLRLEESCHQMGPLIDQKLEEIDRKHSELSEMNTNLGDAISLYNRLMKETPFYSPYSKVHTEHQYYPGQQSASGSQGYAGPSGAHYAPPQGYVPPNEQPAPLNSLPQFPTAPHHVQPPPQHTTNTSIGVSSMPPAMQYASLPAMGGQAASYAPSHPYGTPPMPPAFASQQQPSGYPLHQQQQYPGYQVHNQVPVNPGFVSAQPPIHAQAQHMHQPLL</sequence>
<dbReference type="RefSeq" id="XP_032813009.1">
    <property type="nucleotide sequence ID" value="XM_032957118.1"/>
</dbReference>
<accession>A0AAJ7T883</accession>
<evidence type="ECO:0000256" key="5">
    <source>
        <dbReference type="ARBA" id="ARBA00022753"/>
    </source>
</evidence>
<evidence type="ECO:0000259" key="9">
    <source>
        <dbReference type="PROSITE" id="PS50002"/>
    </source>
</evidence>
<dbReference type="InterPro" id="IPR036028">
    <property type="entry name" value="SH3-like_dom_sf"/>
</dbReference>
<dbReference type="SMART" id="SM00326">
    <property type="entry name" value="SH3"/>
    <property type="match status" value="1"/>
</dbReference>
<dbReference type="SMART" id="SM00288">
    <property type="entry name" value="VHS"/>
    <property type="match status" value="1"/>
</dbReference>
<gene>
    <name evidence="12" type="primary">LOC116943855</name>
</gene>
<keyword evidence="4" id="KW-0813">Transport</keyword>
<dbReference type="InterPro" id="IPR001452">
    <property type="entry name" value="SH3_domain"/>
</dbReference>
<feature type="region of interest" description="Disordered" evidence="8">
    <location>
        <begin position="154"/>
        <end position="174"/>
    </location>
</feature>
<dbReference type="CDD" id="cd11964">
    <property type="entry name" value="SH3_STAM1"/>
    <property type="match status" value="1"/>
</dbReference>
<feature type="domain" description="SH3" evidence="9">
    <location>
        <begin position="234"/>
        <end position="293"/>
    </location>
</feature>
<dbReference type="AlphaFoldDB" id="A0AAJ7T883"/>
<dbReference type="PANTHER" id="PTHR45929">
    <property type="entry name" value="JAK PATHWAY SIGNAL TRANSDUCTION ADAPTOR MOLECULE"/>
    <property type="match status" value="1"/>
</dbReference>
<dbReference type="PANTHER" id="PTHR45929:SF3">
    <property type="entry name" value="JAK PATHWAY SIGNAL TRANSDUCTION ADAPTOR MOLECULE"/>
    <property type="match status" value="1"/>
</dbReference>